<feature type="region of interest" description="Disordered" evidence="1">
    <location>
        <begin position="93"/>
        <end position="115"/>
    </location>
</feature>
<sequence length="276" mass="30894">MRREGKVHGSFVRMSKDDDYLDYRINGTLRRPTNLSKLTAKCPRNSRSCYLCHAGRPWSKAMCKTRGMHKCSDLDITANYKLDQFSFKCRHSSQVMEDSEDDDQQQHQNMVHSEGDHRTPDLVITIASFLRGMRRGKGAAALALDGGASEETLQHQDESLQNWEAPAELSDEIVSEADLLSRDESPQEGKGVPDLSDMELDAGFDCGWFSVEFSDSVQLAVDVDDWYLKEPGDFISLTEGACNMLKAGGRGRLLQKVTLKDGDVDQRLQKKGLGQV</sequence>
<keyword evidence="3" id="KW-1185">Reference proteome</keyword>
<evidence type="ECO:0000313" key="2">
    <source>
        <dbReference type="EMBL" id="KAL3688416.1"/>
    </source>
</evidence>
<name>A0ABD3HC16_9MARC</name>
<protein>
    <submittedName>
        <fullName evidence="2">Uncharacterized protein</fullName>
    </submittedName>
</protein>
<organism evidence="2 3">
    <name type="scientific">Riccia sorocarpa</name>
    <dbReference type="NCBI Taxonomy" id="122646"/>
    <lineage>
        <taxon>Eukaryota</taxon>
        <taxon>Viridiplantae</taxon>
        <taxon>Streptophyta</taxon>
        <taxon>Embryophyta</taxon>
        <taxon>Marchantiophyta</taxon>
        <taxon>Marchantiopsida</taxon>
        <taxon>Marchantiidae</taxon>
        <taxon>Marchantiales</taxon>
        <taxon>Ricciaceae</taxon>
        <taxon>Riccia</taxon>
    </lineage>
</organism>
<dbReference type="EMBL" id="JBJQOH010000004">
    <property type="protein sequence ID" value="KAL3688416.1"/>
    <property type="molecule type" value="Genomic_DNA"/>
</dbReference>
<comment type="caution">
    <text evidence="2">The sequence shown here is derived from an EMBL/GenBank/DDBJ whole genome shotgun (WGS) entry which is preliminary data.</text>
</comment>
<reference evidence="2 3" key="1">
    <citation type="submission" date="2024-09" db="EMBL/GenBank/DDBJ databases">
        <title>Chromosome-scale assembly of Riccia sorocarpa.</title>
        <authorList>
            <person name="Paukszto L."/>
        </authorList>
    </citation>
    <scope>NUCLEOTIDE SEQUENCE [LARGE SCALE GENOMIC DNA]</scope>
    <source>
        <strain evidence="2">LP-2024</strain>
        <tissue evidence="2">Aerial parts of the thallus</tissue>
    </source>
</reference>
<accession>A0ABD3HC16</accession>
<evidence type="ECO:0000256" key="1">
    <source>
        <dbReference type="SAM" id="MobiDB-lite"/>
    </source>
</evidence>
<dbReference type="Proteomes" id="UP001633002">
    <property type="component" value="Unassembled WGS sequence"/>
</dbReference>
<proteinExistence type="predicted"/>
<evidence type="ECO:0000313" key="3">
    <source>
        <dbReference type="Proteomes" id="UP001633002"/>
    </source>
</evidence>
<dbReference type="AlphaFoldDB" id="A0ABD3HC16"/>
<gene>
    <name evidence="2" type="ORF">R1sor_014725</name>
</gene>